<dbReference type="SMART" id="SM00065">
    <property type="entry name" value="GAF"/>
    <property type="match status" value="1"/>
</dbReference>
<dbReference type="Proteomes" id="UP000243342">
    <property type="component" value="Unassembled WGS sequence"/>
</dbReference>
<evidence type="ECO:0000256" key="4">
    <source>
        <dbReference type="ARBA" id="ARBA00023163"/>
    </source>
</evidence>
<dbReference type="InterPro" id="IPR036388">
    <property type="entry name" value="WH-like_DNA-bd_sf"/>
</dbReference>
<dbReference type="EMBL" id="MLCF01000146">
    <property type="protein sequence ID" value="OIV35504.1"/>
    <property type="molecule type" value="Genomic_DNA"/>
</dbReference>
<keyword evidence="2" id="KW-0418">Kinase</keyword>
<evidence type="ECO:0000313" key="7">
    <source>
        <dbReference type="Proteomes" id="UP000243342"/>
    </source>
</evidence>
<keyword evidence="4" id="KW-0804">Transcription</keyword>
<dbReference type="SUPFAM" id="SSF55781">
    <property type="entry name" value="GAF domain-like"/>
    <property type="match status" value="1"/>
</dbReference>
<dbReference type="InterPro" id="IPR011006">
    <property type="entry name" value="CheY-like_superfamily"/>
</dbReference>
<dbReference type="RefSeq" id="WP_071658524.1">
    <property type="nucleotide sequence ID" value="NZ_MLCF01000146.1"/>
</dbReference>
<dbReference type="InterPro" id="IPR029016">
    <property type="entry name" value="GAF-like_dom_sf"/>
</dbReference>
<dbReference type="GO" id="GO:0016301">
    <property type="term" value="F:kinase activity"/>
    <property type="evidence" value="ECO:0007669"/>
    <property type="project" value="UniProtKB-KW"/>
</dbReference>
<dbReference type="OrthoDB" id="3630926at2"/>
<evidence type="ECO:0000256" key="2">
    <source>
        <dbReference type="ARBA" id="ARBA00022777"/>
    </source>
</evidence>
<dbReference type="PIRSF" id="PIRSF036625">
    <property type="entry name" value="GAF_ANTAR"/>
    <property type="match status" value="1"/>
</dbReference>
<dbReference type="InterPro" id="IPR005561">
    <property type="entry name" value="ANTAR"/>
</dbReference>
<keyword evidence="7" id="KW-1185">Reference proteome</keyword>
<dbReference type="PROSITE" id="PS50921">
    <property type="entry name" value="ANTAR"/>
    <property type="match status" value="1"/>
</dbReference>
<dbReference type="Gene3D" id="1.10.10.10">
    <property type="entry name" value="Winged helix-like DNA-binding domain superfamily/Winged helix DNA-binding domain"/>
    <property type="match status" value="1"/>
</dbReference>
<evidence type="ECO:0000256" key="3">
    <source>
        <dbReference type="ARBA" id="ARBA00023015"/>
    </source>
</evidence>
<keyword evidence="1" id="KW-0808">Transferase</keyword>
<protein>
    <submittedName>
        <fullName evidence="6">Transcription antitermination regulator</fullName>
    </submittedName>
</protein>
<accession>A0A1J7C1R1</accession>
<dbReference type="Pfam" id="PF03861">
    <property type="entry name" value="ANTAR"/>
    <property type="match status" value="1"/>
</dbReference>
<dbReference type="InterPro" id="IPR012074">
    <property type="entry name" value="GAF_ANTAR"/>
</dbReference>
<keyword evidence="3" id="KW-0805">Transcription regulation</keyword>
<evidence type="ECO:0000259" key="5">
    <source>
        <dbReference type="PROSITE" id="PS50921"/>
    </source>
</evidence>
<organism evidence="6 7">
    <name type="scientific">Mangrovactinospora gilvigrisea</name>
    <dbReference type="NCBI Taxonomy" id="1428644"/>
    <lineage>
        <taxon>Bacteria</taxon>
        <taxon>Bacillati</taxon>
        <taxon>Actinomycetota</taxon>
        <taxon>Actinomycetes</taxon>
        <taxon>Kitasatosporales</taxon>
        <taxon>Streptomycetaceae</taxon>
        <taxon>Mangrovactinospora</taxon>
    </lineage>
</organism>
<dbReference type="SMART" id="SM01012">
    <property type="entry name" value="ANTAR"/>
    <property type="match status" value="1"/>
</dbReference>
<dbReference type="InterPro" id="IPR003018">
    <property type="entry name" value="GAF"/>
</dbReference>
<dbReference type="Gene3D" id="3.30.450.40">
    <property type="match status" value="1"/>
</dbReference>
<name>A0A1J7C1R1_9ACTN</name>
<dbReference type="AlphaFoldDB" id="A0A1J7C1R1"/>
<dbReference type="GO" id="GO:0003723">
    <property type="term" value="F:RNA binding"/>
    <property type="evidence" value="ECO:0007669"/>
    <property type="project" value="InterPro"/>
</dbReference>
<reference evidence="6 7" key="1">
    <citation type="submission" date="2016-10" db="EMBL/GenBank/DDBJ databases">
        <title>Genome sequence of Streptomyces gilvigriseus MUSC 26.</title>
        <authorList>
            <person name="Lee L.-H."/>
            <person name="Ser H.-L."/>
        </authorList>
    </citation>
    <scope>NUCLEOTIDE SEQUENCE [LARGE SCALE GENOMIC DNA]</scope>
    <source>
        <strain evidence="6 7">MUSC 26</strain>
    </source>
</reference>
<evidence type="ECO:0000313" key="6">
    <source>
        <dbReference type="EMBL" id="OIV35504.1"/>
    </source>
</evidence>
<proteinExistence type="predicted"/>
<sequence length="244" mass="26283">MPITERDTLIADAVADLTTRPDDADLLDLLHDLTAYVVALVGVRASGITVLDQIGGVEYLTASDEEFRQLEEEQIEFDEGPCVDGTRGGAPLGPVALDRAGAAMHWWPHFTPRALDAGITSVAAVPLRGFGDTIGALNLMTAGTPLLTPLDLRFTQALANAATSAVQHQRVLRDKDEVITQLQHALNSRVVIEQAKGMLSAMHGISLDEAFTRLRHSARHRRTKLSVLASAVTQGRLPDELAVQ</sequence>
<dbReference type="Pfam" id="PF13185">
    <property type="entry name" value="GAF_2"/>
    <property type="match status" value="1"/>
</dbReference>
<dbReference type="SUPFAM" id="SSF52172">
    <property type="entry name" value="CheY-like"/>
    <property type="match status" value="1"/>
</dbReference>
<gene>
    <name evidence="6" type="ORF">BIV57_21140</name>
</gene>
<dbReference type="STRING" id="1428644.BIV57_21140"/>
<comment type="caution">
    <text evidence="6">The sequence shown here is derived from an EMBL/GenBank/DDBJ whole genome shotgun (WGS) entry which is preliminary data.</text>
</comment>
<feature type="domain" description="ANTAR" evidence="5">
    <location>
        <begin position="172"/>
        <end position="233"/>
    </location>
</feature>
<evidence type="ECO:0000256" key="1">
    <source>
        <dbReference type="ARBA" id="ARBA00022679"/>
    </source>
</evidence>